<protein>
    <submittedName>
        <fullName evidence="1">Uncharacterized protein</fullName>
    </submittedName>
</protein>
<organism evidence="1 2">
    <name type="scientific">Niabella drilacis (strain DSM 25811 / CCM 8410 / CCUG 62505 / LMG 26954 / E90)</name>
    <dbReference type="NCBI Taxonomy" id="1285928"/>
    <lineage>
        <taxon>Bacteria</taxon>
        <taxon>Pseudomonadati</taxon>
        <taxon>Bacteroidota</taxon>
        <taxon>Chitinophagia</taxon>
        <taxon>Chitinophagales</taxon>
        <taxon>Chitinophagaceae</taxon>
        <taxon>Niabella</taxon>
    </lineage>
</organism>
<keyword evidence="2" id="KW-1185">Reference proteome</keyword>
<dbReference type="STRING" id="1285928.SAMN04487894_13615"/>
<sequence length="46" mass="5233">MEHRLMTGVFLCRHAIPLRTSRLILNARYARFPQRTPSGLSAIGSH</sequence>
<dbReference type="Proteomes" id="UP000198757">
    <property type="component" value="Unassembled WGS sequence"/>
</dbReference>
<feature type="non-terminal residue" evidence="1">
    <location>
        <position position="46"/>
    </location>
</feature>
<accession>A0A1G7C130</accession>
<gene>
    <name evidence="1" type="ORF">SAMN04487894_13615</name>
</gene>
<dbReference type="EMBL" id="FMZO01000036">
    <property type="protein sequence ID" value="SDE32989.1"/>
    <property type="molecule type" value="Genomic_DNA"/>
</dbReference>
<name>A0A1G7C130_NIADE</name>
<proteinExistence type="predicted"/>
<dbReference type="AlphaFoldDB" id="A0A1G7C130"/>
<evidence type="ECO:0000313" key="2">
    <source>
        <dbReference type="Proteomes" id="UP000198757"/>
    </source>
</evidence>
<evidence type="ECO:0000313" key="1">
    <source>
        <dbReference type="EMBL" id="SDE32989.1"/>
    </source>
</evidence>
<reference evidence="2" key="1">
    <citation type="submission" date="2016-10" db="EMBL/GenBank/DDBJ databases">
        <authorList>
            <person name="Varghese N."/>
            <person name="Submissions S."/>
        </authorList>
    </citation>
    <scope>NUCLEOTIDE SEQUENCE [LARGE SCALE GENOMIC DNA]</scope>
    <source>
        <strain evidence="2">DSM 25811 / CCM 8410 / LMG 26954 / E90</strain>
    </source>
</reference>